<dbReference type="Proteomes" id="UP001589647">
    <property type="component" value="Unassembled WGS sequence"/>
</dbReference>
<evidence type="ECO:0000313" key="3">
    <source>
        <dbReference type="Proteomes" id="UP001589647"/>
    </source>
</evidence>
<dbReference type="InterPro" id="IPR023213">
    <property type="entry name" value="CAT-like_dom_sf"/>
</dbReference>
<sequence>MTISPPAIRYPLSYTQHFLRLFDQGDAQGPFSARYNIVVGWRLRGRIDVDTLQLAMDDVADRHDALNMTITRGEGEAYQVRQPSEPARLLVVDLPAAAPEERALRAEELLTEVEAGSYSLQELPHLRAILGRFDDEDAVLALIVHHTAGDGWSMQLLIRDIVTRYAERRGHTVPPLPQPRPYHEYASWQQEAASSAETEAARDFWRERLGGARMLAVPTDHARSAGLAKVCPVHRFSLPKDVSARVISYAKAMRSSPFMVLLAAYNVLLGRITGAGDLVIPVISSGRGQPEFQETVGPFFNFLPLRTDLAGCATFREAVERSRRTCMDSYAAEIPFLQIVAEAPELMADAALESKALCALQVWQFATGLDGERVGDLEIAEVRERLLDQPNGTDIPDGALLTFDIAPSGEIFGNFAYNSNLFLESSIATMVADFSEILRAGLAAPDSPLE</sequence>
<protein>
    <submittedName>
        <fullName evidence="2">Condensation domain-containing protein</fullName>
    </submittedName>
</protein>
<dbReference type="PANTHER" id="PTHR45527:SF1">
    <property type="entry name" value="FATTY ACID SYNTHASE"/>
    <property type="match status" value="1"/>
</dbReference>
<proteinExistence type="predicted"/>
<organism evidence="2 3">
    <name type="scientific">Nonomuraea spiralis</name>
    <dbReference type="NCBI Taxonomy" id="46182"/>
    <lineage>
        <taxon>Bacteria</taxon>
        <taxon>Bacillati</taxon>
        <taxon>Actinomycetota</taxon>
        <taxon>Actinomycetes</taxon>
        <taxon>Streptosporangiales</taxon>
        <taxon>Streptosporangiaceae</taxon>
        <taxon>Nonomuraea</taxon>
    </lineage>
</organism>
<dbReference type="PANTHER" id="PTHR45527">
    <property type="entry name" value="NONRIBOSOMAL PEPTIDE SYNTHETASE"/>
    <property type="match status" value="1"/>
</dbReference>
<dbReference type="Gene3D" id="3.30.559.10">
    <property type="entry name" value="Chloramphenicol acetyltransferase-like domain"/>
    <property type="match status" value="1"/>
</dbReference>
<feature type="domain" description="Condensation" evidence="1">
    <location>
        <begin position="10"/>
        <end position="449"/>
    </location>
</feature>
<comment type="caution">
    <text evidence="2">The sequence shown here is derived from an EMBL/GenBank/DDBJ whole genome shotgun (WGS) entry which is preliminary data.</text>
</comment>
<dbReference type="InterPro" id="IPR001242">
    <property type="entry name" value="Condensation_dom"/>
</dbReference>
<name>A0ABV5IJV0_9ACTN</name>
<gene>
    <name evidence="2" type="ORF">ACFFV7_26475</name>
</gene>
<dbReference type="SUPFAM" id="SSF52777">
    <property type="entry name" value="CoA-dependent acyltransferases"/>
    <property type="match status" value="2"/>
</dbReference>
<reference evidence="2 3" key="1">
    <citation type="submission" date="2024-09" db="EMBL/GenBank/DDBJ databases">
        <authorList>
            <person name="Sun Q."/>
            <person name="Mori K."/>
        </authorList>
    </citation>
    <scope>NUCLEOTIDE SEQUENCE [LARGE SCALE GENOMIC DNA]</scope>
    <source>
        <strain evidence="2 3">CCM 3426</strain>
    </source>
</reference>
<accession>A0ABV5IJV0</accession>
<dbReference type="RefSeq" id="WP_189650307.1">
    <property type="nucleotide sequence ID" value="NZ_BMRC01000013.1"/>
</dbReference>
<evidence type="ECO:0000259" key="1">
    <source>
        <dbReference type="Pfam" id="PF00668"/>
    </source>
</evidence>
<dbReference type="Pfam" id="PF00668">
    <property type="entry name" value="Condensation"/>
    <property type="match status" value="1"/>
</dbReference>
<dbReference type="Gene3D" id="3.30.559.30">
    <property type="entry name" value="Nonribosomal peptide synthetase, condensation domain"/>
    <property type="match status" value="1"/>
</dbReference>
<dbReference type="EMBL" id="JBHMEI010000020">
    <property type="protein sequence ID" value="MFB9204766.1"/>
    <property type="molecule type" value="Genomic_DNA"/>
</dbReference>
<keyword evidence="3" id="KW-1185">Reference proteome</keyword>
<evidence type="ECO:0000313" key="2">
    <source>
        <dbReference type="EMBL" id="MFB9204766.1"/>
    </source>
</evidence>